<dbReference type="InterPro" id="IPR011989">
    <property type="entry name" value="ARM-like"/>
</dbReference>
<dbReference type="PANTHER" id="PTHR12697">
    <property type="entry name" value="PBS LYASE HEAT-LIKE PROTEIN"/>
    <property type="match status" value="1"/>
</dbReference>
<gene>
    <name evidence="1" type="ORF">S12H4_32657</name>
</gene>
<name>X1SGR4_9ZZZZ</name>
<dbReference type="InterPro" id="IPR004155">
    <property type="entry name" value="PBS_lyase_HEAT"/>
</dbReference>
<protein>
    <recommendedName>
        <fullName evidence="2">HEAT repeat domain-containing protein</fullName>
    </recommendedName>
</protein>
<dbReference type="Pfam" id="PF03130">
    <property type="entry name" value="HEAT_PBS"/>
    <property type="match status" value="1"/>
</dbReference>
<dbReference type="AlphaFoldDB" id="X1SGR4"/>
<dbReference type="SUPFAM" id="SSF48371">
    <property type="entry name" value="ARM repeat"/>
    <property type="match status" value="1"/>
</dbReference>
<dbReference type="GO" id="GO:0016491">
    <property type="term" value="F:oxidoreductase activity"/>
    <property type="evidence" value="ECO:0007669"/>
    <property type="project" value="TreeGrafter"/>
</dbReference>
<feature type="non-terminal residue" evidence="1">
    <location>
        <position position="253"/>
    </location>
</feature>
<sequence>MTRKIGTILALFVIMVVAGTALSYAQPSIPKDDIPADIPTDVRLQIERLYSSDPVERIAAAVALADMEGQKTAATPFLISILHDATPVEVSSESIPASPAAEATRALVKIGKPAVEPLIAALDDDNYLVRVKIVEILGQIGDFRATEPLTVALKDEYFEVRLRAAQALGELKDPRVEPLIAVLEKEHPDIQRAAAQALAKTKDTRAVEPLIAALETEDVGVRGVAARALGQMRDVRAVKPLLAALKQKYTPVQ</sequence>
<dbReference type="Gene3D" id="1.25.10.10">
    <property type="entry name" value="Leucine-rich Repeat Variant"/>
    <property type="match status" value="2"/>
</dbReference>
<accession>X1SGR4</accession>
<proteinExistence type="predicted"/>
<dbReference type="SMART" id="SM00567">
    <property type="entry name" value="EZ_HEAT"/>
    <property type="match status" value="6"/>
</dbReference>
<dbReference type="PANTHER" id="PTHR12697:SF5">
    <property type="entry name" value="DEOXYHYPUSINE HYDROXYLASE"/>
    <property type="match status" value="1"/>
</dbReference>
<evidence type="ECO:0008006" key="2">
    <source>
        <dbReference type="Google" id="ProtNLM"/>
    </source>
</evidence>
<dbReference type="Pfam" id="PF13646">
    <property type="entry name" value="HEAT_2"/>
    <property type="match status" value="1"/>
</dbReference>
<evidence type="ECO:0000313" key="1">
    <source>
        <dbReference type="EMBL" id="GAI92158.1"/>
    </source>
</evidence>
<organism evidence="1">
    <name type="scientific">marine sediment metagenome</name>
    <dbReference type="NCBI Taxonomy" id="412755"/>
    <lineage>
        <taxon>unclassified sequences</taxon>
        <taxon>metagenomes</taxon>
        <taxon>ecological metagenomes</taxon>
    </lineage>
</organism>
<reference evidence="1" key="1">
    <citation type="journal article" date="2014" name="Front. Microbiol.">
        <title>High frequency of phylogenetically diverse reductive dehalogenase-homologous genes in deep subseafloor sedimentary metagenomes.</title>
        <authorList>
            <person name="Kawai M."/>
            <person name="Futagami T."/>
            <person name="Toyoda A."/>
            <person name="Takaki Y."/>
            <person name="Nishi S."/>
            <person name="Hori S."/>
            <person name="Arai W."/>
            <person name="Tsubouchi T."/>
            <person name="Morono Y."/>
            <person name="Uchiyama I."/>
            <person name="Ito T."/>
            <person name="Fujiyama A."/>
            <person name="Inagaki F."/>
            <person name="Takami H."/>
        </authorList>
    </citation>
    <scope>NUCLEOTIDE SEQUENCE</scope>
    <source>
        <strain evidence="1">Expedition CK06-06</strain>
    </source>
</reference>
<dbReference type="InterPro" id="IPR016024">
    <property type="entry name" value="ARM-type_fold"/>
</dbReference>
<dbReference type="EMBL" id="BARW01019166">
    <property type="protein sequence ID" value="GAI92158.1"/>
    <property type="molecule type" value="Genomic_DNA"/>
</dbReference>
<comment type="caution">
    <text evidence="1">The sequence shown here is derived from an EMBL/GenBank/DDBJ whole genome shotgun (WGS) entry which is preliminary data.</text>
</comment>